<keyword evidence="4" id="KW-0963">Cytoplasm</keyword>
<evidence type="ECO:0000256" key="5">
    <source>
        <dbReference type="ARBA" id="ARBA00022794"/>
    </source>
</evidence>
<feature type="compositionally biased region" description="Polar residues" evidence="8">
    <location>
        <begin position="99"/>
        <end position="109"/>
    </location>
</feature>
<proteinExistence type="inferred from homology"/>
<dbReference type="InterPro" id="IPR052319">
    <property type="entry name" value="Centriolar_ciliogenesis_assoc"/>
</dbReference>
<evidence type="ECO:0000256" key="7">
    <source>
        <dbReference type="ARBA" id="ARBA00023273"/>
    </source>
</evidence>
<feature type="compositionally biased region" description="Basic and acidic residues" evidence="8">
    <location>
        <begin position="48"/>
        <end position="69"/>
    </location>
</feature>
<evidence type="ECO:0000313" key="11">
    <source>
        <dbReference type="Proteomes" id="UP001286313"/>
    </source>
</evidence>
<feature type="compositionally biased region" description="Low complexity" evidence="8">
    <location>
        <begin position="110"/>
        <end position="128"/>
    </location>
</feature>
<reference evidence="10" key="1">
    <citation type="submission" date="2023-10" db="EMBL/GenBank/DDBJ databases">
        <title>Genome assemblies of two species of porcelain crab, Petrolisthes cinctipes and Petrolisthes manimaculis (Anomura: Porcellanidae).</title>
        <authorList>
            <person name="Angst P."/>
        </authorList>
    </citation>
    <scope>NUCLEOTIDE SEQUENCE</scope>
    <source>
        <strain evidence="10">PB745_01</strain>
        <tissue evidence="10">Gill</tissue>
    </source>
</reference>
<keyword evidence="7" id="KW-0966">Cell projection</keyword>
<dbReference type="EMBL" id="JAWQEG010001736">
    <property type="protein sequence ID" value="KAK3877005.1"/>
    <property type="molecule type" value="Genomic_DNA"/>
</dbReference>
<evidence type="ECO:0000256" key="4">
    <source>
        <dbReference type="ARBA" id="ARBA00022490"/>
    </source>
</evidence>
<dbReference type="InterPro" id="IPR027918">
    <property type="entry name" value="HYLS1_C_dom"/>
</dbReference>
<feature type="compositionally biased region" description="Basic and acidic residues" evidence="8">
    <location>
        <begin position="174"/>
        <end position="198"/>
    </location>
</feature>
<evidence type="ECO:0000259" key="9">
    <source>
        <dbReference type="Pfam" id="PF15311"/>
    </source>
</evidence>
<evidence type="ECO:0000256" key="3">
    <source>
        <dbReference type="ARBA" id="ARBA00010091"/>
    </source>
</evidence>
<sequence>MPYKLRLSEDEVKKELARLGYTDVDEETVASMRKDLFKLIKADLRKLKQERQQREDSDTSHHTVEDVFTPRRSHRHKKPSHSPPDTSTPTTDQHHTQQGSMDLTSSLEVTSNSESGYSGEESTTSSCPYRRRPSRSQEKRPPDIQTITGKGSSDGGKWKRKSDDLVSQQPPLRTLDKTTGDTRPKREHEKKKKDDGKKPSKPAKCNRNNKDKDAIPAYPARPDPVNLYHYYKAHWDKFKVPGDDPRLKLRWAVRTKLFYAE</sequence>
<feature type="domain" description="Centriolar and ciliogenesis-associated protein HYLS1 C-terminal" evidence="9">
    <location>
        <begin position="221"/>
        <end position="259"/>
    </location>
</feature>
<organism evidence="10 11">
    <name type="scientific">Petrolisthes cinctipes</name>
    <name type="common">Flat porcelain crab</name>
    <dbReference type="NCBI Taxonomy" id="88211"/>
    <lineage>
        <taxon>Eukaryota</taxon>
        <taxon>Metazoa</taxon>
        <taxon>Ecdysozoa</taxon>
        <taxon>Arthropoda</taxon>
        <taxon>Crustacea</taxon>
        <taxon>Multicrustacea</taxon>
        <taxon>Malacostraca</taxon>
        <taxon>Eumalacostraca</taxon>
        <taxon>Eucarida</taxon>
        <taxon>Decapoda</taxon>
        <taxon>Pleocyemata</taxon>
        <taxon>Anomura</taxon>
        <taxon>Galatheoidea</taxon>
        <taxon>Porcellanidae</taxon>
        <taxon>Petrolisthes</taxon>
    </lineage>
</organism>
<name>A0AAE1FMJ6_PETCI</name>
<evidence type="ECO:0000256" key="2">
    <source>
        <dbReference type="ARBA" id="ARBA00004138"/>
    </source>
</evidence>
<keyword evidence="6" id="KW-0206">Cytoskeleton</keyword>
<protein>
    <recommendedName>
        <fullName evidence="9">Centriolar and ciliogenesis-associated protein HYLS1 C-terminal domain-containing protein</fullName>
    </recommendedName>
</protein>
<gene>
    <name evidence="10" type="ORF">Pcinc_018258</name>
</gene>
<comment type="caution">
    <text evidence="10">The sequence shown here is derived from an EMBL/GenBank/DDBJ whole genome shotgun (WGS) entry which is preliminary data.</text>
</comment>
<dbReference type="Pfam" id="PF15311">
    <property type="entry name" value="HYLS1_C"/>
    <property type="match status" value="1"/>
</dbReference>
<evidence type="ECO:0000256" key="6">
    <source>
        <dbReference type="ARBA" id="ARBA00023212"/>
    </source>
</evidence>
<keyword evidence="11" id="KW-1185">Reference proteome</keyword>
<dbReference type="Proteomes" id="UP001286313">
    <property type="component" value="Unassembled WGS sequence"/>
</dbReference>
<evidence type="ECO:0000256" key="8">
    <source>
        <dbReference type="SAM" id="MobiDB-lite"/>
    </source>
</evidence>
<feature type="compositionally biased region" description="Basic residues" evidence="8">
    <location>
        <begin position="71"/>
        <end position="80"/>
    </location>
</feature>
<dbReference type="GO" id="GO:0097730">
    <property type="term" value="C:non-motile cilium"/>
    <property type="evidence" value="ECO:0007669"/>
    <property type="project" value="TreeGrafter"/>
</dbReference>
<evidence type="ECO:0000256" key="1">
    <source>
        <dbReference type="ARBA" id="ARBA00004114"/>
    </source>
</evidence>
<dbReference type="GO" id="GO:0060271">
    <property type="term" value="P:cilium assembly"/>
    <property type="evidence" value="ECO:0007669"/>
    <property type="project" value="TreeGrafter"/>
</dbReference>
<dbReference type="PANTHER" id="PTHR34174">
    <property type="entry name" value="HYDROLETHALUS SYNDROME PROTEIN 1"/>
    <property type="match status" value="1"/>
</dbReference>
<keyword evidence="5" id="KW-0970">Cilium biogenesis/degradation</keyword>
<comment type="similarity">
    <text evidence="3">Belongs to the HYLS1 family.</text>
</comment>
<dbReference type="GO" id="GO:0005814">
    <property type="term" value="C:centriole"/>
    <property type="evidence" value="ECO:0007669"/>
    <property type="project" value="UniProtKB-SubCell"/>
</dbReference>
<comment type="subcellular location">
    <subcellularLocation>
        <location evidence="2">Cell projection</location>
        <location evidence="2">Cilium</location>
    </subcellularLocation>
    <subcellularLocation>
        <location evidence="1">Cytoplasm</location>
        <location evidence="1">Cytoskeleton</location>
        <location evidence="1">Microtubule organizing center</location>
        <location evidence="1">Centrosome</location>
        <location evidence="1">Centriole</location>
    </subcellularLocation>
</comment>
<feature type="region of interest" description="Disordered" evidence="8">
    <location>
        <begin position="48"/>
        <end position="222"/>
    </location>
</feature>
<dbReference type="AlphaFoldDB" id="A0AAE1FMJ6"/>
<dbReference type="PANTHER" id="PTHR34174:SF1">
    <property type="entry name" value="CENTRIOLAR AND CILIOGENESIS-ASSOCIATED PROTEIN HYLS1"/>
    <property type="match status" value="1"/>
</dbReference>
<evidence type="ECO:0000313" key="10">
    <source>
        <dbReference type="EMBL" id="KAK3877005.1"/>
    </source>
</evidence>
<accession>A0AAE1FMJ6</accession>